<dbReference type="RefSeq" id="WP_330932266.1">
    <property type="nucleotide sequence ID" value="NZ_CP119075.1"/>
</dbReference>
<evidence type="ECO:0000259" key="1">
    <source>
        <dbReference type="Pfam" id="PF00534"/>
    </source>
</evidence>
<sequence>MCEYALHQGEALAAVAGVELQWQAPKGVSGPTGAQSFVPLPIPVTRPGRPRWQRLWDFLAWILATNLALDRAIAEQRPDAVLLPGWSEYFAPLWAWQLRRWRRRGVRFGAVIHDPVRSHQVGPLWWHRWSMAQAYSFLDVAFVHEPIKLETGSRCFPALQTVVIPHGIYHFGSARQSRLAARERLGLPGGKPVFLSFGHIRDGKNLDLFFQAMERFPEVHLIVAGKEQSSGQRPVAYYQQLAERLGVAARVRWEVRYIEENEVGLFFDAADFLLLTYSADFRSASGVLAAAAHFKKTVLASSGAGPLQNDVRAFALGEWVEPDSQRSLEVGLARLLASPLSPNWAGYCEAHSWERNAALVSQHLVADKAVQSGSAACKSTEAES</sequence>
<feature type="domain" description="Glycosyl transferase family 1" evidence="1">
    <location>
        <begin position="180"/>
        <end position="339"/>
    </location>
</feature>
<dbReference type="EMBL" id="CP119075">
    <property type="protein sequence ID" value="WED66358.1"/>
    <property type="molecule type" value="Genomic_DNA"/>
</dbReference>
<reference evidence="2" key="1">
    <citation type="submission" date="2023-03" db="EMBL/GenBank/DDBJ databases">
        <title>Lomoglobus Profundus gen. nov., sp. nov., a novel member of the phylum Verrucomicrobia, isolated from deep-marine sediment of South China Sea.</title>
        <authorList>
            <person name="Ahmad T."/>
            <person name="Ishaq S.E."/>
            <person name="Wang F."/>
        </authorList>
    </citation>
    <scope>NUCLEOTIDE SEQUENCE</scope>
    <source>
        <strain evidence="2">LMO-M01</strain>
    </source>
</reference>
<accession>A0AAF0I3K7</accession>
<dbReference type="EC" id="2.4.-.-" evidence="2"/>
<keyword evidence="3" id="KW-1185">Reference proteome</keyword>
<dbReference type="KEGG" id="slom:PXH66_05795"/>
<protein>
    <submittedName>
        <fullName evidence="2">Glycosyltransferase</fullName>
        <ecNumber evidence="2">2.4.-.-</ecNumber>
    </submittedName>
</protein>
<dbReference type="InterPro" id="IPR001296">
    <property type="entry name" value="Glyco_trans_1"/>
</dbReference>
<dbReference type="AlphaFoldDB" id="A0AAF0I3K7"/>
<keyword evidence="2" id="KW-0808">Transferase</keyword>
<gene>
    <name evidence="2" type="ORF">PXH66_05795</name>
</gene>
<organism evidence="2 3">
    <name type="scientific">Synoicihabitans lomoniglobus</name>
    <dbReference type="NCBI Taxonomy" id="2909285"/>
    <lineage>
        <taxon>Bacteria</taxon>
        <taxon>Pseudomonadati</taxon>
        <taxon>Verrucomicrobiota</taxon>
        <taxon>Opitutia</taxon>
        <taxon>Opitutales</taxon>
        <taxon>Opitutaceae</taxon>
        <taxon>Synoicihabitans</taxon>
    </lineage>
</organism>
<evidence type="ECO:0000313" key="3">
    <source>
        <dbReference type="Proteomes" id="UP001218638"/>
    </source>
</evidence>
<proteinExistence type="predicted"/>
<dbReference type="GO" id="GO:0016757">
    <property type="term" value="F:glycosyltransferase activity"/>
    <property type="evidence" value="ECO:0007669"/>
    <property type="project" value="UniProtKB-KW"/>
</dbReference>
<evidence type="ECO:0000313" key="2">
    <source>
        <dbReference type="EMBL" id="WED66358.1"/>
    </source>
</evidence>
<dbReference type="Gene3D" id="3.40.50.2000">
    <property type="entry name" value="Glycogen Phosphorylase B"/>
    <property type="match status" value="1"/>
</dbReference>
<name>A0AAF0I3K7_9BACT</name>
<keyword evidence="2" id="KW-0328">Glycosyltransferase</keyword>
<dbReference type="SUPFAM" id="SSF53756">
    <property type="entry name" value="UDP-Glycosyltransferase/glycogen phosphorylase"/>
    <property type="match status" value="1"/>
</dbReference>
<dbReference type="Proteomes" id="UP001218638">
    <property type="component" value="Chromosome"/>
</dbReference>
<dbReference type="Pfam" id="PF00534">
    <property type="entry name" value="Glycos_transf_1"/>
    <property type="match status" value="1"/>
</dbReference>